<evidence type="ECO:0000256" key="1">
    <source>
        <dbReference type="PROSITE-ProRule" id="PRU00175"/>
    </source>
</evidence>
<evidence type="ECO:0000256" key="2">
    <source>
        <dbReference type="SAM" id="Phobius"/>
    </source>
</evidence>
<evidence type="ECO:0000259" key="3">
    <source>
        <dbReference type="PROSITE" id="PS50089"/>
    </source>
</evidence>
<protein>
    <recommendedName>
        <fullName evidence="3">RING-type domain-containing protein</fullName>
    </recommendedName>
</protein>
<dbReference type="SMART" id="SM00184">
    <property type="entry name" value="RING"/>
    <property type="match status" value="1"/>
</dbReference>
<keyword evidence="5" id="KW-1185">Reference proteome</keyword>
<keyword evidence="2" id="KW-1133">Transmembrane helix</keyword>
<dbReference type="GO" id="GO:0008270">
    <property type="term" value="F:zinc ion binding"/>
    <property type="evidence" value="ECO:0007669"/>
    <property type="project" value="UniProtKB-KW"/>
</dbReference>
<dbReference type="InterPro" id="IPR001841">
    <property type="entry name" value="Znf_RING"/>
</dbReference>
<feature type="transmembrane region" description="Helical" evidence="2">
    <location>
        <begin position="26"/>
        <end position="47"/>
    </location>
</feature>
<keyword evidence="2" id="KW-0812">Transmembrane</keyword>
<proteinExistence type="predicted"/>
<keyword evidence="1" id="KW-0479">Metal-binding</keyword>
<accession>A0ABD0VAQ1</accession>
<dbReference type="PROSITE" id="PS50089">
    <property type="entry name" value="ZF_RING_2"/>
    <property type="match status" value="1"/>
</dbReference>
<keyword evidence="2" id="KW-0472">Membrane</keyword>
<gene>
    <name evidence="4" type="ORF">M5K25_011720</name>
</gene>
<dbReference type="SUPFAM" id="SSF57850">
    <property type="entry name" value="RING/U-box"/>
    <property type="match status" value="1"/>
</dbReference>
<evidence type="ECO:0000313" key="4">
    <source>
        <dbReference type="EMBL" id="KAL0919612.1"/>
    </source>
</evidence>
<keyword evidence="1" id="KW-0862">Zinc</keyword>
<sequence>MKKTGNLVLRVLLPLMDREQHNRRTSVYLILLSFSLTAALITIYHWISTIYRRRRGRVALPEFNGGATTGADVAVSAEVSTAQLIAPAQTFRKAKEVGGEDCGGGGGGGGEEMTCPVCLSEFTDGEAVRFLPECGHCFHVECIDMWFRVHSTCPVCRYNTFS</sequence>
<dbReference type="PANTHER" id="PTHR45676">
    <property type="entry name" value="RING-H2 FINGER PROTEIN ATL51-RELATED"/>
    <property type="match status" value="1"/>
</dbReference>
<keyword evidence="1" id="KW-0863">Zinc-finger</keyword>
<dbReference type="CDD" id="cd16461">
    <property type="entry name" value="RING-H2_EL5-like"/>
    <property type="match status" value="1"/>
</dbReference>
<dbReference type="AlphaFoldDB" id="A0ABD0VAQ1"/>
<reference evidence="4 5" key="1">
    <citation type="journal article" date="2024" name="Plant Biotechnol. J.">
        <title>Dendrobium thyrsiflorum genome and its molecular insights into genes involved in important horticultural traits.</title>
        <authorList>
            <person name="Chen B."/>
            <person name="Wang J.Y."/>
            <person name="Zheng P.J."/>
            <person name="Li K.L."/>
            <person name="Liang Y.M."/>
            <person name="Chen X.F."/>
            <person name="Zhang C."/>
            <person name="Zhao X."/>
            <person name="He X."/>
            <person name="Zhang G.Q."/>
            <person name="Liu Z.J."/>
            <person name="Xu Q."/>
        </authorList>
    </citation>
    <scope>NUCLEOTIDE SEQUENCE [LARGE SCALE GENOMIC DNA]</scope>
    <source>
        <strain evidence="4">GZMU011</strain>
    </source>
</reference>
<comment type="caution">
    <text evidence="4">The sequence shown here is derived from an EMBL/GenBank/DDBJ whole genome shotgun (WGS) entry which is preliminary data.</text>
</comment>
<dbReference type="Pfam" id="PF13639">
    <property type="entry name" value="zf-RING_2"/>
    <property type="match status" value="1"/>
</dbReference>
<feature type="domain" description="RING-type" evidence="3">
    <location>
        <begin position="115"/>
        <end position="157"/>
    </location>
</feature>
<organism evidence="4 5">
    <name type="scientific">Dendrobium thyrsiflorum</name>
    <name type="common">Pinecone-like raceme dendrobium</name>
    <name type="synonym">Orchid</name>
    <dbReference type="NCBI Taxonomy" id="117978"/>
    <lineage>
        <taxon>Eukaryota</taxon>
        <taxon>Viridiplantae</taxon>
        <taxon>Streptophyta</taxon>
        <taxon>Embryophyta</taxon>
        <taxon>Tracheophyta</taxon>
        <taxon>Spermatophyta</taxon>
        <taxon>Magnoliopsida</taxon>
        <taxon>Liliopsida</taxon>
        <taxon>Asparagales</taxon>
        <taxon>Orchidaceae</taxon>
        <taxon>Epidendroideae</taxon>
        <taxon>Malaxideae</taxon>
        <taxon>Dendrobiinae</taxon>
        <taxon>Dendrobium</taxon>
    </lineage>
</organism>
<dbReference type="EMBL" id="JANQDX010000009">
    <property type="protein sequence ID" value="KAL0919612.1"/>
    <property type="molecule type" value="Genomic_DNA"/>
</dbReference>
<name>A0ABD0VAQ1_DENTH</name>
<evidence type="ECO:0000313" key="5">
    <source>
        <dbReference type="Proteomes" id="UP001552299"/>
    </source>
</evidence>
<dbReference type="Gene3D" id="3.30.40.10">
    <property type="entry name" value="Zinc/RING finger domain, C3HC4 (zinc finger)"/>
    <property type="match status" value="1"/>
</dbReference>
<dbReference type="PANTHER" id="PTHR45676:SF177">
    <property type="entry name" value="RING-TYPE E3 UBIQUITIN TRANSFERASE"/>
    <property type="match status" value="1"/>
</dbReference>
<dbReference type="Proteomes" id="UP001552299">
    <property type="component" value="Unassembled WGS sequence"/>
</dbReference>
<dbReference type="InterPro" id="IPR013083">
    <property type="entry name" value="Znf_RING/FYVE/PHD"/>
</dbReference>